<protein>
    <recommendedName>
        <fullName evidence="5">Lipoprotein</fullName>
    </recommendedName>
</protein>
<dbReference type="EMBL" id="BORB01000029">
    <property type="protein sequence ID" value="GIN58781.1"/>
    <property type="molecule type" value="Genomic_DNA"/>
</dbReference>
<proteinExistence type="predicted"/>
<keyword evidence="4" id="KW-1185">Reference proteome</keyword>
<feature type="region of interest" description="Disordered" evidence="1">
    <location>
        <begin position="20"/>
        <end position="77"/>
    </location>
</feature>
<evidence type="ECO:0000256" key="1">
    <source>
        <dbReference type="SAM" id="MobiDB-lite"/>
    </source>
</evidence>
<name>A0ABQ4KMS8_9BACI</name>
<feature type="chain" id="PRO_5047204139" description="Lipoprotein" evidence="2">
    <location>
        <begin position="21"/>
        <end position="231"/>
    </location>
</feature>
<accession>A0ABQ4KMS8</accession>
<keyword evidence="2" id="KW-0732">Signal</keyword>
<comment type="caution">
    <text evidence="3">The sequence shown here is derived from an EMBL/GenBank/DDBJ whole genome shotgun (WGS) entry which is preliminary data.</text>
</comment>
<dbReference type="RefSeq" id="WP_212966874.1">
    <property type="nucleotide sequence ID" value="NZ_BORB01000029.1"/>
</dbReference>
<evidence type="ECO:0000313" key="3">
    <source>
        <dbReference type="EMBL" id="GIN58781.1"/>
    </source>
</evidence>
<feature type="compositionally biased region" description="Polar residues" evidence="1">
    <location>
        <begin position="31"/>
        <end position="41"/>
    </location>
</feature>
<dbReference type="Proteomes" id="UP000679950">
    <property type="component" value="Unassembled WGS sequence"/>
</dbReference>
<evidence type="ECO:0000313" key="4">
    <source>
        <dbReference type="Proteomes" id="UP000679950"/>
    </source>
</evidence>
<evidence type="ECO:0008006" key="5">
    <source>
        <dbReference type="Google" id="ProtNLM"/>
    </source>
</evidence>
<dbReference type="PROSITE" id="PS51257">
    <property type="entry name" value="PROKAR_LIPOPROTEIN"/>
    <property type="match status" value="1"/>
</dbReference>
<evidence type="ECO:0000256" key="2">
    <source>
        <dbReference type="SAM" id="SignalP"/>
    </source>
</evidence>
<feature type="signal peptide" evidence="2">
    <location>
        <begin position="1"/>
        <end position="20"/>
    </location>
</feature>
<reference evidence="3 4" key="1">
    <citation type="submission" date="2021-03" db="EMBL/GenBank/DDBJ databases">
        <title>Antimicrobial resistance genes in bacteria isolated from Japanese honey, and their potential for conferring macrolide and lincosamide resistance in the American foulbrood pathogen Paenibacillus larvae.</title>
        <authorList>
            <person name="Okamoto M."/>
            <person name="Kumagai M."/>
            <person name="Kanamori H."/>
            <person name="Takamatsu D."/>
        </authorList>
    </citation>
    <scope>NUCLEOTIDE SEQUENCE [LARGE SCALE GENOMIC DNA]</scope>
    <source>
        <strain evidence="3 4">J8TS2</strain>
    </source>
</reference>
<organism evidence="3 4">
    <name type="scientific">Lederbergia ruris</name>
    <dbReference type="NCBI Taxonomy" id="217495"/>
    <lineage>
        <taxon>Bacteria</taxon>
        <taxon>Bacillati</taxon>
        <taxon>Bacillota</taxon>
        <taxon>Bacilli</taxon>
        <taxon>Bacillales</taxon>
        <taxon>Bacillaceae</taxon>
        <taxon>Lederbergia</taxon>
    </lineage>
</organism>
<sequence>MKKISILLMCTLLLAACNNGKNTDENAVDSAPSSTENSQNEDSMKEETSGTEEELPQNENPDTTESNNPESEEPNDLPELPIVAEKTDEQNLINEVVTDTNDKRIILYEIDGKKKYKSIYIKNSGYLKIIQIDDNDRLISNEKIENKHSAEDHSGEQTTESSDFPEYTIVEKETGDQDLTNEVVTDTKNKRIVLYEKDGIKKYKSIYIKDSHYLKIIQIDDNDRLIFNEKI</sequence>
<gene>
    <name evidence="3" type="ORF">J8TS2_31000</name>
</gene>